<evidence type="ECO:0008006" key="3">
    <source>
        <dbReference type="Google" id="ProtNLM"/>
    </source>
</evidence>
<dbReference type="RefSeq" id="WP_272089933.1">
    <property type="nucleotide sequence ID" value="NZ_JAQNDL010000003.1"/>
</dbReference>
<dbReference type="Proteomes" id="UP001221686">
    <property type="component" value="Unassembled WGS sequence"/>
</dbReference>
<keyword evidence="2" id="KW-1185">Reference proteome</keyword>
<organism evidence="1 2">
    <name type="scientific">Nannocystis bainbridge</name>
    <dbReference type="NCBI Taxonomy" id="2995303"/>
    <lineage>
        <taxon>Bacteria</taxon>
        <taxon>Pseudomonadati</taxon>
        <taxon>Myxococcota</taxon>
        <taxon>Polyangia</taxon>
        <taxon>Nannocystales</taxon>
        <taxon>Nannocystaceae</taxon>
        <taxon>Nannocystis</taxon>
    </lineage>
</organism>
<name>A0ABT5E7P7_9BACT</name>
<sequence>MRVFRSFGPLVWTVVSVVACGSDSNATDTATGVEAENPREVCDRYLVCIAAVAPAGLPAAQMGFGDDGSCWKGSDKDARLCIDACGAGLKQYHELFPGRGECDLCQDHDDCDRAAGELCYQGECTVTTCGNGVVEDDEICDSAQSACDADCQGPSACNPLSGYGCESDACALYAVGGSDPGIIAQCAQFTVIPAGEACQMTSLGLCEPGFACTSPSQLPTCDPGGQDGCCARLCMVNAATECAEGEDCVAYAPPLHTLPADLDYVGVCVPG</sequence>
<proteinExistence type="predicted"/>
<reference evidence="1 2" key="1">
    <citation type="submission" date="2022-11" db="EMBL/GenBank/DDBJ databases">
        <title>Minimal conservation of predation-associated metabolite biosynthetic gene clusters underscores biosynthetic potential of Myxococcota including descriptions for ten novel species: Archangium lansinium sp. nov., Myxococcus landrumus sp. nov., Nannocystis bai.</title>
        <authorList>
            <person name="Ahearne A."/>
            <person name="Stevens C."/>
            <person name="Dowd S."/>
        </authorList>
    </citation>
    <scope>NUCLEOTIDE SEQUENCE [LARGE SCALE GENOMIC DNA]</scope>
    <source>
        <strain evidence="1 2">BB15-2</strain>
    </source>
</reference>
<dbReference type="PROSITE" id="PS51257">
    <property type="entry name" value="PROKAR_LIPOPROTEIN"/>
    <property type="match status" value="1"/>
</dbReference>
<evidence type="ECO:0000313" key="2">
    <source>
        <dbReference type="Proteomes" id="UP001221686"/>
    </source>
</evidence>
<evidence type="ECO:0000313" key="1">
    <source>
        <dbReference type="EMBL" id="MDC0721430.1"/>
    </source>
</evidence>
<gene>
    <name evidence="1" type="ORF">POL25_31275</name>
</gene>
<dbReference type="EMBL" id="JAQNDL010000003">
    <property type="protein sequence ID" value="MDC0721430.1"/>
    <property type="molecule type" value="Genomic_DNA"/>
</dbReference>
<protein>
    <recommendedName>
        <fullName evidence="3">Tryptophan synthase alpha chain</fullName>
    </recommendedName>
</protein>
<comment type="caution">
    <text evidence="1">The sequence shown here is derived from an EMBL/GenBank/DDBJ whole genome shotgun (WGS) entry which is preliminary data.</text>
</comment>
<accession>A0ABT5E7P7</accession>